<sequence length="81" mass="8828">MHMTRIVETEQGLSSGSWKSQSCGQLVRTGTLTDISLESLIRMKQLVETQTGEKINSRPTTTTSVADGNPTLQDEAYALQA</sequence>
<feature type="region of interest" description="Disordered" evidence="1">
    <location>
        <begin position="1"/>
        <end position="21"/>
    </location>
</feature>
<dbReference type="EMBL" id="BLXT01008590">
    <property type="protein sequence ID" value="GFO50227.1"/>
    <property type="molecule type" value="Genomic_DNA"/>
</dbReference>
<name>A0AAV4E1S2_9GAST</name>
<feature type="compositionally biased region" description="Polar residues" evidence="1">
    <location>
        <begin position="11"/>
        <end position="21"/>
    </location>
</feature>
<gene>
    <name evidence="2" type="ORF">PoB_007673200</name>
</gene>
<keyword evidence="3" id="KW-1185">Reference proteome</keyword>
<dbReference type="Proteomes" id="UP000735302">
    <property type="component" value="Unassembled WGS sequence"/>
</dbReference>
<evidence type="ECO:0000313" key="3">
    <source>
        <dbReference type="Proteomes" id="UP000735302"/>
    </source>
</evidence>
<dbReference type="AlphaFoldDB" id="A0AAV4E1S2"/>
<feature type="region of interest" description="Disordered" evidence="1">
    <location>
        <begin position="50"/>
        <end position="73"/>
    </location>
</feature>
<evidence type="ECO:0000256" key="1">
    <source>
        <dbReference type="SAM" id="MobiDB-lite"/>
    </source>
</evidence>
<reference evidence="2 3" key="1">
    <citation type="journal article" date="2021" name="Elife">
        <title>Chloroplast acquisition without the gene transfer in kleptoplastic sea slugs, Plakobranchus ocellatus.</title>
        <authorList>
            <person name="Maeda T."/>
            <person name="Takahashi S."/>
            <person name="Yoshida T."/>
            <person name="Shimamura S."/>
            <person name="Takaki Y."/>
            <person name="Nagai Y."/>
            <person name="Toyoda A."/>
            <person name="Suzuki Y."/>
            <person name="Arimoto A."/>
            <person name="Ishii H."/>
            <person name="Satoh N."/>
            <person name="Nishiyama T."/>
            <person name="Hasebe M."/>
            <person name="Maruyama T."/>
            <person name="Minagawa J."/>
            <person name="Obokata J."/>
            <person name="Shigenobu S."/>
        </authorList>
    </citation>
    <scope>NUCLEOTIDE SEQUENCE [LARGE SCALE GENOMIC DNA]</scope>
</reference>
<evidence type="ECO:0000313" key="2">
    <source>
        <dbReference type="EMBL" id="GFO50227.1"/>
    </source>
</evidence>
<feature type="compositionally biased region" description="Polar residues" evidence="1">
    <location>
        <begin position="50"/>
        <end position="72"/>
    </location>
</feature>
<proteinExistence type="predicted"/>
<comment type="caution">
    <text evidence="2">The sequence shown here is derived from an EMBL/GenBank/DDBJ whole genome shotgun (WGS) entry which is preliminary data.</text>
</comment>
<organism evidence="2 3">
    <name type="scientific">Plakobranchus ocellatus</name>
    <dbReference type="NCBI Taxonomy" id="259542"/>
    <lineage>
        <taxon>Eukaryota</taxon>
        <taxon>Metazoa</taxon>
        <taxon>Spiralia</taxon>
        <taxon>Lophotrochozoa</taxon>
        <taxon>Mollusca</taxon>
        <taxon>Gastropoda</taxon>
        <taxon>Heterobranchia</taxon>
        <taxon>Euthyneura</taxon>
        <taxon>Panpulmonata</taxon>
        <taxon>Sacoglossa</taxon>
        <taxon>Placobranchoidea</taxon>
        <taxon>Plakobranchidae</taxon>
        <taxon>Plakobranchus</taxon>
    </lineage>
</organism>
<protein>
    <submittedName>
        <fullName evidence="2">Uncharacterized protein</fullName>
    </submittedName>
</protein>
<accession>A0AAV4E1S2</accession>